<evidence type="ECO:0000313" key="4">
    <source>
        <dbReference type="Proteomes" id="UP001484239"/>
    </source>
</evidence>
<dbReference type="InterPro" id="IPR018704">
    <property type="entry name" value="SecYEG/CpoB_TPR"/>
</dbReference>
<dbReference type="Pfam" id="PF13432">
    <property type="entry name" value="TPR_16"/>
    <property type="match status" value="1"/>
</dbReference>
<dbReference type="EMBL" id="JBBHLI010000002">
    <property type="protein sequence ID" value="MEK9500168.1"/>
    <property type="molecule type" value="Genomic_DNA"/>
</dbReference>
<dbReference type="Pfam" id="PF09976">
    <property type="entry name" value="TPR_21"/>
    <property type="match status" value="1"/>
</dbReference>
<dbReference type="InterPro" id="IPR011990">
    <property type="entry name" value="TPR-like_helical_dom_sf"/>
</dbReference>
<comment type="caution">
    <text evidence="3">The sequence shown here is derived from an EMBL/GenBank/DDBJ whole genome shotgun (WGS) entry which is preliminary data.</text>
</comment>
<keyword evidence="4" id="KW-1185">Reference proteome</keyword>
<keyword evidence="1" id="KW-1133">Transmembrane helix</keyword>
<proteinExistence type="predicted"/>
<keyword evidence="1" id="KW-0812">Transmembrane</keyword>
<accession>A0ABU9E7P9</accession>
<organism evidence="3 4">
    <name type="scientific">Gaopeijia maritima</name>
    <dbReference type="NCBI Taxonomy" id="3119007"/>
    <lineage>
        <taxon>Bacteria</taxon>
        <taxon>Pseudomonadati</taxon>
        <taxon>Gemmatimonadota</taxon>
        <taxon>Longimicrobiia</taxon>
        <taxon>Gaopeijiales</taxon>
        <taxon>Gaopeijiaceae</taxon>
        <taxon>Gaopeijia</taxon>
    </lineage>
</organism>
<evidence type="ECO:0000256" key="1">
    <source>
        <dbReference type="SAM" id="Phobius"/>
    </source>
</evidence>
<dbReference type="SUPFAM" id="SSF48452">
    <property type="entry name" value="TPR-like"/>
    <property type="match status" value="2"/>
</dbReference>
<dbReference type="RefSeq" id="WP_405286370.1">
    <property type="nucleotide sequence ID" value="NZ_JBBHLI010000002.1"/>
</dbReference>
<gene>
    <name evidence="3" type="ORF">WI372_04205</name>
</gene>
<evidence type="ECO:0000259" key="2">
    <source>
        <dbReference type="Pfam" id="PF09976"/>
    </source>
</evidence>
<feature type="domain" description="Ancillary SecYEG translocon subunit/Cell division coordinator CpoB TPR" evidence="2">
    <location>
        <begin position="35"/>
        <end position="165"/>
    </location>
</feature>
<feature type="transmembrane region" description="Helical" evidence="1">
    <location>
        <begin position="42"/>
        <end position="61"/>
    </location>
</feature>
<dbReference type="Gene3D" id="1.25.40.10">
    <property type="entry name" value="Tetratricopeptide repeat domain"/>
    <property type="match status" value="1"/>
</dbReference>
<dbReference type="Proteomes" id="UP001484239">
    <property type="component" value="Unassembled WGS sequence"/>
</dbReference>
<keyword evidence="1" id="KW-0472">Membrane</keyword>
<name>A0ABU9E7P9_9BACT</name>
<protein>
    <submittedName>
        <fullName evidence="3">Tetratricopeptide repeat protein</fullName>
    </submittedName>
</protein>
<evidence type="ECO:0000313" key="3">
    <source>
        <dbReference type="EMBL" id="MEK9500168.1"/>
    </source>
</evidence>
<reference evidence="3 4" key="1">
    <citation type="submission" date="2024-02" db="EMBL/GenBank/DDBJ databases">
        <title>A novel Gemmatimonadota bacterium.</title>
        <authorList>
            <person name="Du Z.-J."/>
            <person name="Ye Y.-Q."/>
        </authorList>
    </citation>
    <scope>NUCLEOTIDE SEQUENCE [LARGE SCALE GENOMIC DNA]</scope>
    <source>
        <strain evidence="3 4">DH-20</strain>
    </source>
</reference>
<sequence>MAKRHPGSSRRQGRDDKHASEDDVFVANVLEFSGWARKNSQVLILFGVALAVVVFAVIYYVSWRSGQAETAVAELERIALSVGQADPEASKISLEQYLERFSGTPYAGEARLLLGQLYLDGGQAGQAIQTLEASSASLRDPMGVQIATLRARALEAQSQFDEAEALYLRIADQAELGFQRVGALEDAARIRMERQNYAGAAELYQRLLDEEEHTVERAGIYQMRLGEAQAHLNS</sequence>